<accession>A0ABV6LNS0</accession>
<evidence type="ECO:0000313" key="3">
    <source>
        <dbReference type="Proteomes" id="UP001589836"/>
    </source>
</evidence>
<dbReference type="EMBL" id="JBHLTP010000009">
    <property type="protein sequence ID" value="MFC0523984.1"/>
    <property type="molecule type" value="Genomic_DNA"/>
</dbReference>
<keyword evidence="3" id="KW-1185">Reference proteome</keyword>
<proteinExistence type="predicted"/>
<dbReference type="Proteomes" id="UP001589836">
    <property type="component" value="Unassembled WGS sequence"/>
</dbReference>
<keyword evidence="1" id="KW-0175">Coiled coil</keyword>
<sequence length="64" mass="7980">MKRVMDALYEKEWMERIPVLKMEIDYELMSLYEALEEHDEEKINKTKEKLETLRQELDIIQYQE</sequence>
<dbReference type="RefSeq" id="WP_377347492.1">
    <property type="nucleotide sequence ID" value="NZ_JBHLTP010000009.1"/>
</dbReference>
<name>A0ABV6LNS0_9BACI</name>
<protein>
    <submittedName>
        <fullName evidence="2">Uncharacterized protein</fullName>
    </submittedName>
</protein>
<organism evidence="2 3">
    <name type="scientific">Pontibacillus salicampi</name>
    <dbReference type="NCBI Taxonomy" id="1449801"/>
    <lineage>
        <taxon>Bacteria</taxon>
        <taxon>Bacillati</taxon>
        <taxon>Bacillota</taxon>
        <taxon>Bacilli</taxon>
        <taxon>Bacillales</taxon>
        <taxon>Bacillaceae</taxon>
        <taxon>Pontibacillus</taxon>
    </lineage>
</organism>
<evidence type="ECO:0000256" key="1">
    <source>
        <dbReference type="SAM" id="Coils"/>
    </source>
</evidence>
<gene>
    <name evidence="2" type="ORF">ACFFGV_10475</name>
</gene>
<evidence type="ECO:0000313" key="2">
    <source>
        <dbReference type="EMBL" id="MFC0523984.1"/>
    </source>
</evidence>
<comment type="caution">
    <text evidence="2">The sequence shown here is derived from an EMBL/GenBank/DDBJ whole genome shotgun (WGS) entry which is preliminary data.</text>
</comment>
<reference evidence="2 3" key="1">
    <citation type="submission" date="2024-09" db="EMBL/GenBank/DDBJ databases">
        <authorList>
            <person name="Sun Q."/>
            <person name="Mori K."/>
        </authorList>
    </citation>
    <scope>NUCLEOTIDE SEQUENCE [LARGE SCALE GENOMIC DNA]</scope>
    <source>
        <strain evidence="2 3">NCAIM B.02529</strain>
    </source>
</reference>
<feature type="coiled-coil region" evidence="1">
    <location>
        <begin position="36"/>
        <end position="63"/>
    </location>
</feature>